<accession>A0ABS7GIW9</accession>
<dbReference type="PANTHER" id="PTHR46182">
    <property type="entry name" value="FI19480P1"/>
    <property type="match status" value="1"/>
</dbReference>
<feature type="domain" description="PKD/Chitinase" evidence="2">
    <location>
        <begin position="1008"/>
        <end position="1097"/>
    </location>
</feature>
<dbReference type="InterPro" id="IPR003140">
    <property type="entry name" value="PLipase/COase/thioEstase"/>
</dbReference>
<dbReference type="InterPro" id="IPR029865">
    <property type="entry name" value="KIAA0319-like"/>
</dbReference>
<dbReference type="InterPro" id="IPR006626">
    <property type="entry name" value="PbH1"/>
</dbReference>
<keyword evidence="4" id="KW-1185">Reference proteome</keyword>
<dbReference type="Pfam" id="PF13229">
    <property type="entry name" value="Beta_helix"/>
    <property type="match status" value="1"/>
</dbReference>
<dbReference type="InterPro" id="IPR013783">
    <property type="entry name" value="Ig-like_fold"/>
</dbReference>
<evidence type="ECO:0000259" key="2">
    <source>
        <dbReference type="SMART" id="SM00089"/>
    </source>
</evidence>
<dbReference type="Gene3D" id="3.40.50.1820">
    <property type="entry name" value="alpha/beta hydrolase"/>
    <property type="match status" value="1"/>
</dbReference>
<dbReference type="InterPro" id="IPR026444">
    <property type="entry name" value="Secre_tail"/>
</dbReference>
<dbReference type="InterPro" id="IPR029058">
    <property type="entry name" value="AB_hydrolase_fold"/>
</dbReference>
<dbReference type="Proteomes" id="UP000812961">
    <property type="component" value="Unassembled WGS sequence"/>
</dbReference>
<name>A0ABS7GIW9_9BACT</name>
<comment type="caution">
    <text evidence="3">The sequence shown here is derived from an EMBL/GenBank/DDBJ whole genome shotgun (WGS) entry which is preliminary data.</text>
</comment>
<dbReference type="SMART" id="SM00710">
    <property type="entry name" value="PbH1"/>
    <property type="match status" value="7"/>
</dbReference>
<keyword evidence="1" id="KW-0732">Signal</keyword>
<dbReference type="InterPro" id="IPR022409">
    <property type="entry name" value="PKD/Chitinase_dom"/>
</dbReference>
<feature type="domain" description="PKD/Chitinase" evidence="2">
    <location>
        <begin position="1200"/>
        <end position="1289"/>
    </location>
</feature>
<dbReference type="PANTHER" id="PTHR46182:SF2">
    <property type="entry name" value="FI19480P1"/>
    <property type="match status" value="1"/>
</dbReference>
<feature type="domain" description="PKD/Chitinase" evidence="2">
    <location>
        <begin position="722"/>
        <end position="811"/>
    </location>
</feature>
<dbReference type="Gene3D" id="2.60.40.10">
    <property type="entry name" value="Immunoglobulins"/>
    <property type="match status" value="8"/>
</dbReference>
<gene>
    <name evidence="3" type="ORF">K1Y79_20490</name>
</gene>
<dbReference type="SUPFAM" id="SSF53474">
    <property type="entry name" value="alpha/beta-Hydrolases"/>
    <property type="match status" value="1"/>
</dbReference>
<dbReference type="Pfam" id="PF02230">
    <property type="entry name" value="Abhydrolase_2"/>
    <property type="match status" value="1"/>
</dbReference>
<dbReference type="InterPro" id="IPR035986">
    <property type="entry name" value="PKD_dom_sf"/>
</dbReference>
<feature type="domain" description="PKD/Chitinase" evidence="2">
    <location>
        <begin position="1298"/>
        <end position="1386"/>
    </location>
</feature>
<feature type="signal peptide" evidence="1">
    <location>
        <begin position="1"/>
        <end position="27"/>
    </location>
</feature>
<dbReference type="InterPro" id="IPR011050">
    <property type="entry name" value="Pectin_lyase_fold/virulence"/>
</dbReference>
<proteinExistence type="predicted"/>
<feature type="domain" description="PKD/Chitinase" evidence="2">
    <location>
        <begin position="1395"/>
        <end position="1485"/>
    </location>
</feature>
<dbReference type="Pfam" id="PF22352">
    <property type="entry name" value="K319L-like_PKD"/>
    <property type="match status" value="8"/>
</dbReference>
<sequence>MKHLYSTMFRKLAACLAVLLFSTLAVTAQQKAVSLAGTRVTNSGGYYEYVPPSYSSSNESFPLLIFIHGIGELGNGTSNLPAVLRNGVPMLINKGKFPESFTVGGKRFSFIVASPQFRNIPSPADVLSLINYLKSKHRIDNKRIYVTGMSMGGGVTEDFASANDSYAKIPAAIVAVAGNMSPWQMSNAPKVLARNNVPVWFLHNNNDPIVPSEYSKQWTSVMNAYKPSPNPRPKLTIFDTFGHDAWTTAYDPSYKENGMNVYEWMLQYRQGEAAPPPGNKKVIAKNNVGNGMWYLDAMKAFDLDPGDTLCIPAGDYEFIQLGNLVGTAQKPIVIMNCGGVVRTGIRTLKSDVSFSIMGGKFLHINGSGTPGVEYGFDINGRNLLGVKMQGVYLGSGSTDIDIHNFSIHDVGSFVVAKTTQECDKPEFWEGRYVMKNVKIHHIKGRNADYEGFYIGNTHYLLDYVFCKNIRSHHIQDLDVYDNDLQNMGQDAIQVSMADLGENKIHHNVVRNYGRTKVEAQSYGMLMGGGSRVKLYNNVIDNGYMPGIALFGSGVSYVYNNIVSNVENAEGITVADKLVFDPVTAYIYNNTIYNTENTGIKIYAYLTRTGHKVYNNLVIEDKVGGSYPTEGLYIRGAQNIKFDYGNNLFTTTANAGKFVTNVRSGDFHLTSNSIAIDGGRSVSEFNLITDLDDARRPVNSGYDVGAYEYQLPKTPPKGNAAPNANAGKDITITLPVSTVTLDGTGSIDTDGKISSYLWRKLTGPAGGNIANATSAITAVSGLTAGTYIYTLTVTDDNRATDVDSVTVKVNPAPANKPPIANAGSAVTITLPANTTTLDGKASADEDGSISKYEWKKVSGPDGGRIVTPAAVRTNITGLKAGTYVFSLTVTDNRNATSTANVTITVNPAANKPPVANAGNTQTVTLPVSTVTVDGRASTDPDGSISKYEWKKVSGPTGGNVTAPGAVRTTITGLTAGTYVFSLTVTDNKNATNTATVTINVNPAANKPPVADAGSAQTITLPVNTVTLDAKASSDADGTITSYQWRKVSGPAAGNITYPRAERTTITGLTAGTYVFSLTVTDNKNAANTTTVTVRVNPAANKAPVADAGNAQTITLPTSSITLNGSGSSDADGRITSYAWKKVSGPAGGNITAPAAVRTAVTGLTAGTYIFSLTVTDNDGANTTATVTVTVKAAPQANKPPVANAGPDVTITLPDNSALLDGSLSMDPDGKIVKYAWHKISGPNGGTIKYKDIPVTNAQLLIEGTFVLALTVTDDKGATDTDTMRLVIKPAAPAVNIPPIARAGDDVTIRLPNNSVVLNGSGSSDPDGVITKYQWLKISGKDVRFSNANGIVNVVSGLVEGTYEIELFVADNKNATASDRVKITVLAAENSSGKPPVSLTQGDLTLQLPVSSINADASRSYGNGANISTYAWRQVYGPIQASIAEPGAKATAIAGMTFPGSYVFELTVTDERRLSSRSTFEVNVIDRGSDGSVLAPEITTYPNPVVNTLTFKQRTKSGSEGTITIFNMAGKAMKVYALPAAENIQQNLDVTSLPAGTYILQVLYKNSTYKWSTKFIKAD</sequence>
<dbReference type="SMART" id="SM00089">
    <property type="entry name" value="PKD"/>
    <property type="match status" value="8"/>
</dbReference>
<dbReference type="SUPFAM" id="SSF51126">
    <property type="entry name" value="Pectin lyase-like"/>
    <property type="match status" value="1"/>
</dbReference>
<dbReference type="CDD" id="cd00146">
    <property type="entry name" value="PKD"/>
    <property type="match status" value="3"/>
</dbReference>
<dbReference type="Pfam" id="PF18962">
    <property type="entry name" value="Por_Secre_tail"/>
    <property type="match status" value="1"/>
</dbReference>
<dbReference type="NCBIfam" id="NF041518">
    <property type="entry name" value="choice_anch_Q"/>
    <property type="match status" value="1"/>
</dbReference>
<dbReference type="NCBIfam" id="TIGR04183">
    <property type="entry name" value="Por_Secre_tail"/>
    <property type="match status" value="1"/>
</dbReference>
<feature type="chain" id="PRO_5045211972" evidence="1">
    <location>
        <begin position="28"/>
        <end position="1577"/>
    </location>
</feature>
<organism evidence="3 4">
    <name type="scientific">Chitinophaga rhizophila</name>
    <dbReference type="NCBI Taxonomy" id="2866212"/>
    <lineage>
        <taxon>Bacteria</taxon>
        <taxon>Pseudomonadati</taxon>
        <taxon>Bacteroidota</taxon>
        <taxon>Chitinophagia</taxon>
        <taxon>Chitinophagales</taxon>
        <taxon>Chitinophagaceae</taxon>
        <taxon>Chitinophaga</taxon>
    </lineage>
</organism>
<reference evidence="3 4" key="1">
    <citation type="submission" date="2021-08" db="EMBL/GenBank/DDBJ databases">
        <title>The genome sequence of Chitinophaga sp. B61.</title>
        <authorList>
            <person name="Zhang X."/>
        </authorList>
    </citation>
    <scope>NUCLEOTIDE SEQUENCE [LARGE SCALE GENOMIC DNA]</scope>
    <source>
        <strain evidence="3 4">B61</strain>
    </source>
</reference>
<dbReference type="SUPFAM" id="SSF49299">
    <property type="entry name" value="PKD domain"/>
    <property type="match status" value="7"/>
</dbReference>
<feature type="domain" description="PKD/Chitinase" evidence="2">
    <location>
        <begin position="818"/>
        <end position="907"/>
    </location>
</feature>
<evidence type="ECO:0000313" key="4">
    <source>
        <dbReference type="Proteomes" id="UP000812961"/>
    </source>
</evidence>
<dbReference type="RefSeq" id="WP_220252063.1">
    <property type="nucleotide sequence ID" value="NZ_JAICCF010000004.1"/>
</dbReference>
<protein>
    <submittedName>
        <fullName evidence="3">T9SS type A sorting domain-containing protein</fullName>
    </submittedName>
</protein>
<dbReference type="InterPro" id="IPR039448">
    <property type="entry name" value="Beta_helix"/>
</dbReference>
<evidence type="ECO:0000256" key="1">
    <source>
        <dbReference type="SAM" id="SignalP"/>
    </source>
</evidence>
<dbReference type="InterPro" id="IPR059226">
    <property type="entry name" value="Choice_anch_Q_dom"/>
</dbReference>
<feature type="domain" description="PKD/Chitinase" evidence="2">
    <location>
        <begin position="913"/>
        <end position="1002"/>
    </location>
</feature>
<feature type="domain" description="PKD/Chitinase" evidence="2">
    <location>
        <begin position="1103"/>
        <end position="1192"/>
    </location>
</feature>
<evidence type="ECO:0000313" key="3">
    <source>
        <dbReference type="EMBL" id="MBW8686729.1"/>
    </source>
</evidence>
<dbReference type="EMBL" id="JAICCF010000004">
    <property type="protein sequence ID" value="MBW8686729.1"/>
    <property type="molecule type" value="Genomic_DNA"/>
</dbReference>